<reference evidence="4" key="1">
    <citation type="journal article" date="2011" name="Proc. Natl. Acad. Sci. U.S.A.">
        <title>Obligate biotrophy features unraveled by the genomic analysis of rust fungi.</title>
        <authorList>
            <person name="Duplessis S."/>
            <person name="Cuomo C.A."/>
            <person name="Lin Y.-C."/>
            <person name="Aerts A."/>
            <person name="Tisserant E."/>
            <person name="Veneault-Fourrey C."/>
            <person name="Joly D.L."/>
            <person name="Hacquard S."/>
            <person name="Amselem J."/>
            <person name="Cantarel B.L."/>
            <person name="Chiu R."/>
            <person name="Coutinho P.M."/>
            <person name="Feau N."/>
            <person name="Field M."/>
            <person name="Frey P."/>
            <person name="Gelhaye E."/>
            <person name="Goldberg J."/>
            <person name="Grabherr M.G."/>
            <person name="Kodira C.D."/>
            <person name="Kohler A."/>
            <person name="Kuees U."/>
            <person name="Lindquist E.A."/>
            <person name="Lucas S.M."/>
            <person name="Mago R."/>
            <person name="Mauceli E."/>
            <person name="Morin E."/>
            <person name="Murat C."/>
            <person name="Pangilinan J.L."/>
            <person name="Park R."/>
            <person name="Pearson M."/>
            <person name="Quesneville H."/>
            <person name="Rouhier N."/>
            <person name="Sakthikumar S."/>
            <person name="Salamov A.A."/>
            <person name="Schmutz J."/>
            <person name="Selles B."/>
            <person name="Shapiro H."/>
            <person name="Tanguay P."/>
            <person name="Tuskan G.A."/>
            <person name="Henrissat B."/>
            <person name="Van de Peer Y."/>
            <person name="Rouze P."/>
            <person name="Ellis J.G."/>
            <person name="Dodds P.N."/>
            <person name="Schein J.E."/>
            <person name="Zhong S."/>
            <person name="Hamelin R.C."/>
            <person name="Grigoriev I.V."/>
            <person name="Szabo L.J."/>
            <person name="Martin F."/>
        </authorList>
    </citation>
    <scope>NUCLEOTIDE SEQUENCE [LARGE SCALE GENOMIC DNA]</scope>
    <source>
        <strain evidence="4">98AG31 / pathotype 3-4-7</strain>
    </source>
</reference>
<accession>F4RS27</accession>
<dbReference type="OrthoDB" id="10501543at2759"/>
<evidence type="ECO:0000313" key="4">
    <source>
        <dbReference type="Proteomes" id="UP000001072"/>
    </source>
</evidence>
<keyword evidence="4" id="KW-1185">Reference proteome</keyword>
<dbReference type="GeneID" id="18930282"/>
<sequence length="798" mass="91681">MLVIVVIMAFVHSILSVKLLPGGPVHLGMSQLETVSPAIGNVREPVREISPMEKILLQDENLETWRDIRTIEEVVKQNRDGAIFGKRVNYYIGPILKDCPFGTTANSKIDSKIESSISKVDLDISFSPLERLVHQLIQILKGHSEKKEHPKLDCLEAEVSSTLNHLSKNKNQYAVRKIVAPFVDHAMSKIGWNTLLENFQKSMTLLYGSNHSLETFLISSQLKKDDQLQYGVYYRNYMHMFEIFEILVADGLKHQNMICNVDKIRSQNMKEKKILNDHIGGVIDIHRYLINRTPWSGYSWSPVPFFEDPLKTCGHKSTQFSGEVHKIWFIFGGNDHRISNQLGVISEEDLAEDHKVSKKLEGVEDLWSFQKAKQENVMTYNLVVKHMSRAIDLVSKLDEDDPEILSVLREMFTTSMEFIVKRGDHNERKRVINNSVMFYLFIRRTGNVLSHVLESLFPNTPLEKRVTTAQSMRYYWALTKFRSNHHSKNKEIRWRWLHFGLGQVYEEHLLASDKLNNFYNQMVWALLSEGVQDRNPVTCKIIPGWKQSCVIESDRKSQLTEIVFESAKEFSRGQDSINDKYNTFKRKAFAHLKELYSNGELHGAFLWNRSEKGNNTGKSTVSKNAESKRLAPKKTQLLGTPQSNEFTIVSDVLSKEQEAITPFKSLKSQQDSGNSQHHTSTRVSKIKKSSKRRKVFHEKSFFDKGWPKKSRTKAFYVVDDEPSEIEEILLSIKYQRRNLTSKQSIAMQTNLSPEYQGPYLTTGSSPAALDFRPKQKFPQITSTPNGSIAFPNTAQSSH</sequence>
<evidence type="ECO:0000256" key="2">
    <source>
        <dbReference type="SAM" id="SignalP"/>
    </source>
</evidence>
<dbReference type="KEGG" id="mlr:MELLADRAFT_64604"/>
<feature type="region of interest" description="Disordered" evidence="1">
    <location>
        <begin position="612"/>
        <end position="636"/>
    </location>
</feature>
<feature type="compositionally biased region" description="Polar residues" evidence="1">
    <location>
        <begin position="613"/>
        <end position="624"/>
    </location>
</feature>
<feature type="signal peptide" evidence="2">
    <location>
        <begin position="1"/>
        <end position="16"/>
    </location>
</feature>
<dbReference type="AlphaFoldDB" id="F4RS27"/>
<dbReference type="Proteomes" id="UP000001072">
    <property type="component" value="Unassembled WGS sequence"/>
</dbReference>
<keyword evidence="2" id="KW-0732">Signal</keyword>
<feature type="compositionally biased region" description="Polar residues" evidence="1">
    <location>
        <begin position="778"/>
        <end position="798"/>
    </location>
</feature>
<evidence type="ECO:0008006" key="5">
    <source>
        <dbReference type="Google" id="ProtNLM"/>
    </source>
</evidence>
<name>F4RS27_MELLP</name>
<feature type="region of interest" description="Disordered" evidence="1">
    <location>
        <begin position="762"/>
        <end position="798"/>
    </location>
</feature>
<dbReference type="VEuPathDB" id="FungiDB:MELLADRAFT_64604"/>
<dbReference type="InParanoid" id="F4RS27"/>
<dbReference type="RefSeq" id="XP_007411943.1">
    <property type="nucleotide sequence ID" value="XM_007411881.1"/>
</dbReference>
<proteinExistence type="predicted"/>
<feature type="chain" id="PRO_5003320976" description="Secreted protein" evidence="2">
    <location>
        <begin position="17"/>
        <end position="798"/>
    </location>
</feature>
<evidence type="ECO:0000313" key="3">
    <source>
        <dbReference type="EMBL" id="EGG04852.1"/>
    </source>
</evidence>
<dbReference type="EMBL" id="GL883116">
    <property type="protein sequence ID" value="EGG04852.1"/>
    <property type="molecule type" value="Genomic_DNA"/>
</dbReference>
<evidence type="ECO:0000256" key="1">
    <source>
        <dbReference type="SAM" id="MobiDB-lite"/>
    </source>
</evidence>
<dbReference type="HOGENOM" id="CLU_322126_0_0_1"/>
<organism evidence="4">
    <name type="scientific">Melampsora larici-populina (strain 98AG31 / pathotype 3-4-7)</name>
    <name type="common">Poplar leaf rust fungus</name>
    <dbReference type="NCBI Taxonomy" id="747676"/>
    <lineage>
        <taxon>Eukaryota</taxon>
        <taxon>Fungi</taxon>
        <taxon>Dikarya</taxon>
        <taxon>Basidiomycota</taxon>
        <taxon>Pucciniomycotina</taxon>
        <taxon>Pucciniomycetes</taxon>
        <taxon>Pucciniales</taxon>
        <taxon>Melampsoraceae</taxon>
        <taxon>Melampsora</taxon>
    </lineage>
</organism>
<gene>
    <name evidence="3" type="ORF">MELLADRAFT_64604</name>
</gene>
<protein>
    <recommendedName>
        <fullName evidence="5">Secreted protein</fullName>
    </recommendedName>
</protein>
<feature type="compositionally biased region" description="Polar residues" evidence="1">
    <location>
        <begin position="666"/>
        <end position="678"/>
    </location>
</feature>
<feature type="region of interest" description="Disordered" evidence="1">
    <location>
        <begin position="664"/>
        <end position="692"/>
    </location>
</feature>